<dbReference type="EMBL" id="FOXV01000017">
    <property type="protein sequence ID" value="SFQ66525.1"/>
    <property type="molecule type" value="Genomic_DNA"/>
</dbReference>
<evidence type="ECO:0000313" key="1">
    <source>
        <dbReference type="EMBL" id="SFQ66525.1"/>
    </source>
</evidence>
<name>A0A1I6ACY1_9RHOB</name>
<protein>
    <recommendedName>
        <fullName evidence="3">Helix-turn-helix domain-containing protein</fullName>
    </recommendedName>
</protein>
<evidence type="ECO:0000313" key="2">
    <source>
        <dbReference type="Proteomes" id="UP000243106"/>
    </source>
</evidence>
<reference evidence="2" key="1">
    <citation type="submission" date="2016-10" db="EMBL/GenBank/DDBJ databases">
        <authorList>
            <person name="Varghese N."/>
            <person name="Submissions S."/>
        </authorList>
    </citation>
    <scope>NUCLEOTIDE SEQUENCE [LARGE SCALE GENOMIC DNA]</scope>
    <source>
        <strain evidence="2">JCM 10271</strain>
    </source>
</reference>
<accession>A0A1I6ACY1</accession>
<sequence length="59" mass="6717">MAKEDTAARLLDMKPTEFRGLVEGGHLPAGREIAGIRRWDVEELRKIFRGEMADGGFEW</sequence>
<gene>
    <name evidence="1" type="ORF">SAMN05421853_11767</name>
</gene>
<dbReference type="Proteomes" id="UP000243106">
    <property type="component" value="Unassembled WGS sequence"/>
</dbReference>
<keyword evidence="2" id="KW-1185">Reference proteome</keyword>
<organism evidence="1 2">
    <name type="scientific">Roseivivax halotolerans</name>
    <dbReference type="NCBI Taxonomy" id="93684"/>
    <lineage>
        <taxon>Bacteria</taxon>
        <taxon>Pseudomonadati</taxon>
        <taxon>Pseudomonadota</taxon>
        <taxon>Alphaproteobacteria</taxon>
        <taxon>Rhodobacterales</taxon>
        <taxon>Roseobacteraceae</taxon>
        <taxon>Roseivivax</taxon>
    </lineage>
</organism>
<dbReference type="AlphaFoldDB" id="A0A1I6ACY1"/>
<dbReference type="STRING" id="93684.SAMN05421853_11767"/>
<evidence type="ECO:0008006" key="3">
    <source>
        <dbReference type="Google" id="ProtNLM"/>
    </source>
</evidence>
<proteinExistence type="predicted"/>